<evidence type="ECO:0008006" key="5">
    <source>
        <dbReference type="Google" id="ProtNLM"/>
    </source>
</evidence>
<proteinExistence type="predicted"/>
<name>A0A9D2E400_9FIRM</name>
<feature type="region of interest" description="Disordered" evidence="1">
    <location>
        <begin position="30"/>
        <end position="53"/>
    </location>
</feature>
<dbReference type="PROSITE" id="PS51257">
    <property type="entry name" value="PROKAR_LIPOPROTEIN"/>
    <property type="match status" value="1"/>
</dbReference>
<protein>
    <recommendedName>
        <fullName evidence="5">Lipoprotein</fullName>
    </recommendedName>
</protein>
<evidence type="ECO:0000256" key="1">
    <source>
        <dbReference type="SAM" id="MobiDB-lite"/>
    </source>
</evidence>
<keyword evidence="2" id="KW-0732">Signal</keyword>
<evidence type="ECO:0000313" key="3">
    <source>
        <dbReference type="EMBL" id="HIZ30370.1"/>
    </source>
</evidence>
<organism evidence="3 4">
    <name type="scientific">Candidatus Allofournierella merdipullorum</name>
    <dbReference type="NCBI Taxonomy" id="2838595"/>
    <lineage>
        <taxon>Bacteria</taxon>
        <taxon>Bacillati</taxon>
        <taxon>Bacillota</taxon>
        <taxon>Clostridia</taxon>
        <taxon>Eubacteriales</taxon>
        <taxon>Oscillospiraceae</taxon>
        <taxon>Allofournierella</taxon>
    </lineage>
</organism>
<accession>A0A9D2E400</accession>
<feature type="compositionally biased region" description="Pro residues" evidence="1">
    <location>
        <begin position="35"/>
        <end position="48"/>
    </location>
</feature>
<evidence type="ECO:0000313" key="4">
    <source>
        <dbReference type="Proteomes" id="UP000824035"/>
    </source>
</evidence>
<reference evidence="3" key="2">
    <citation type="submission" date="2021-04" db="EMBL/GenBank/DDBJ databases">
        <authorList>
            <person name="Gilroy R."/>
        </authorList>
    </citation>
    <scope>NUCLEOTIDE SEQUENCE</scope>
    <source>
        <strain evidence="3">ChiGjej4B4-18154</strain>
    </source>
</reference>
<comment type="caution">
    <text evidence="3">The sequence shown here is derived from an EMBL/GenBank/DDBJ whole genome shotgun (WGS) entry which is preliminary data.</text>
</comment>
<gene>
    <name evidence="3" type="ORF">H9813_03935</name>
</gene>
<dbReference type="EMBL" id="DXBV01000034">
    <property type="protein sequence ID" value="HIZ30370.1"/>
    <property type="molecule type" value="Genomic_DNA"/>
</dbReference>
<dbReference type="AlphaFoldDB" id="A0A9D2E400"/>
<reference evidence="3" key="1">
    <citation type="journal article" date="2021" name="PeerJ">
        <title>Extensive microbial diversity within the chicken gut microbiome revealed by metagenomics and culture.</title>
        <authorList>
            <person name="Gilroy R."/>
            <person name="Ravi A."/>
            <person name="Getino M."/>
            <person name="Pursley I."/>
            <person name="Horton D.L."/>
            <person name="Alikhan N.F."/>
            <person name="Baker D."/>
            <person name="Gharbi K."/>
            <person name="Hall N."/>
            <person name="Watson M."/>
            <person name="Adriaenssens E.M."/>
            <person name="Foster-Nyarko E."/>
            <person name="Jarju S."/>
            <person name="Secka A."/>
            <person name="Antonio M."/>
            <person name="Oren A."/>
            <person name="Chaudhuri R.R."/>
            <person name="La Ragione R."/>
            <person name="Hildebrand F."/>
            <person name="Pallen M.J."/>
        </authorList>
    </citation>
    <scope>NUCLEOTIDE SEQUENCE</scope>
    <source>
        <strain evidence="3">ChiGjej4B4-18154</strain>
    </source>
</reference>
<sequence length="315" mass="34292">MKRLLALTCSFAFLLAGCAAGHAVSSSAQSAPAVSPAPAPTSSPLPRPTPDDPGEARLLAAVEEASGREMLNYLCADLDGDGTKELFGVCCASDSQSNEVWYCSGDAAECSVVCRAEPELDVCTLEVLNADGENHVAVNRHVGMGTTAFFSILALRDGEVVCLADNQPGNVRMTDAGDIVLYVESYDGAYQAADDLMLLHTVKGTYIFFYGETYKEYGATELTEEEFSRFKNAGDLKAAIEHDLRFDDYDWLEYRYFLRSNGILQVQCDLHDDAGNISFGYYTAHWKDDELEFSPLGDREPGQMAANLSALDVVY</sequence>
<feature type="chain" id="PRO_5039592299" description="Lipoprotein" evidence="2">
    <location>
        <begin position="31"/>
        <end position="315"/>
    </location>
</feature>
<evidence type="ECO:0000256" key="2">
    <source>
        <dbReference type="SAM" id="SignalP"/>
    </source>
</evidence>
<dbReference type="Proteomes" id="UP000824035">
    <property type="component" value="Unassembled WGS sequence"/>
</dbReference>
<feature type="signal peptide" evidence="2">
    <location>
        <begin position="1"/>
        <end position="30"/>
    </location>
</feature>